<dbReference type="Proteomes" id="UP000248584">
    <property type="component" value="Unassembled WGS sequence"/>
</dbReference>
<protein>
    <submittedName>
        <fullName evidence="1">Uncharacterized protein DUF4837</fullName>
    </submittedName>
</protein>
<proteinExistence type="predicted"/>
<keyword evidence="2" id="KW-1185">Reference proteome</keyword>
<evidence type="ECO:0000313" key="2">
    <source>
        <dbReference type="Proteomes" id="UP000248584"/>
    </source>
</evidence>
<accession>A0ABX5Q2D7</accession>
<dbReference type="EMBL" id="QKZR01000001">
    <property type="protein sequence ID" value="PZX44209.1"/>
    <property type="molecule type" value="Genomic_DNA"/>
</dbReference>
<organism evidence="1 2">
    <name type="scientific">Nonlabens dokdonensis</name>
    <dbReference type="NCBI Taxonomy" id="328515"/>
    <lineage>
        <taxon>Bacteria</taxon>
        <taxon>Pseudomonadati</taxon>
        <taxon>Bacteroidota</taxon>
        <taxon>Flavobacteriia</taxon>
        <taxon>Flavobacteriales</taxon>
        <taxon>Flavobacteriaceae</taxon>
        <taxon>Nonlabens</taxon>
    </lineage>
</organism>
<gene>
    <name evidence="1" type="ORF">LX97_01219</name>
</gene>
<sequence length="331" mass="37874">MNKIYLILAVCFVLISCDDRAVVVQDSAGKLNDILVIIENDDWNGALGDTIRKEFARPLDGIVREEPMFTLNHVKPAAFKGMLRKSRNYLFVQKADSSGVRIKKDLFANPQIGIIVRGKNNEEISNVITENADDMVAIFNKGEIERKQFLMDKVALNTDRLKERFGIDIIVPRAYRYATYNGEVDNNFFWLRRPIKEGTMDLMFYEVDRNRIKRSDSTVLDIVKVRDSIGAIKILTDGGPFQTEPAYSPFLNESQIDGRFAFETKGTWEIKDMFAAGPFVNYAIYNKEKDNWMIIEGYVSAPSSAQRNYLFEIEAILKSLKFIELQKVSSN</sequence>
<dbReference type="RefSeq" id="WP_015362055.1">
    <property type="nucleotide sequence ID" value="NZ_QKZR01000001.1"/>
</dbReference>
<dbReference type="InterPro" id="IPR032286">
    <property type="entry name" value="DUF4837"/>
</dbReference>
<dbReference type="Pfam" id="PF16125">
    <property type="entry name" value="DUF4837"/>
    <property type="match status" value="1"/>
</dbReference>
<name>A0ABX5Q2D7_9FLAO</name>
<comment type="caution">
    <text evidence="1">The sequence shown here is derived from an EMBL/GenBank/DDBJ whole genome shotgun (WGS) entry which is preliminary data.</text>
</comment>
<evidence type="ECO:0000313" key="1">
    <source>
        <dbReference type="EMBL" id="PZX44209.1"/>
    </source>
</evidence>
<dbReference type="PROSITE" id="PS51257">
    <property type="entry name" value="PROKAR_LIPOPROTEIN"/>
    <property type="match status" value="1"/>
</dbReference>
<reference evidence="1 2" key="1">
    <citation type="submission" date="2018-06" db="EMBL/GenBank/DDBJ databases">
        <title>Genomic Encyclopedia of Archaeal and Bacterial Type Strains, Phase II (KMG-II): from individual species to whole genera.</title>
        <authorList>
            <person name="Goeker M."/>
        </authorList>
    </citation>
    <scope>NUCLEOTIDE SEQUENCE [LARGE SCALE GENOMIC DNA]</scope>
    <source>
        <strain evidence="1 2">DSM 17205</strain>
    </source>
</reference>